<comment type="caution">
    <text evidence="1">The sequence shown here is derived from an EMBL/GenBank/DDBJ whole genome shotgun (WGS) entry which is preliminary data.</text>
</comment>
<dbReference type="Proteomes" id="UP000664203">
    <property type="component" value="Unassembled WGS sequence"/>
</dbReference>
<proteinExistence type="predicted"/>
<dbReference type="AlphaFoldDB" id="A0A8H3FSD9"/>
<gene>
    <name evidence="1" type="ORF">ALECFALPRED_004256</name>
</gene>
<protein>
    <submittedName>
        <fullName evidence="1">Uncharacterized protein</fullName>
    </submittedName>
</protein>
<evidence type="ECO:0000313" key="1">
    <source>
        <dbReference type="EMBL" id="CAF9929130.1"/>
    </source>
</evidence>
<accession>A0A8H3FSD9</accession>
<name>A0A8H3FSD9_9LECA</name>
<sequence>MTLAKASQNAGAPPTLTSNILVAEMINRFPTETGFSPPFDNTLVRRAFILDYQKPSASRLRNEIHKPPADDAQKASEFVKTKNITLSTSPKCYEGVERVVPPLLTGSEENLGGSSSGRSLLADIDTTVRDPDRRGTAVDVANRLHLVGVIVPATAILVVSADQAAKRETKMSTINMRTERCKERQKG</sequence>
<keyword evidence="2" id="KW-1185">Reference proteome</keyword>
<organism evidence="1 2">
    <name type="scientific">Alectoria fallacina</name>
    <dbReference type="NCBI Taxonomy" id="1903189"/>
    <lineage>
        <taxon>Eukaryota</taxon>
        <taxon>Fungi</taxon>
        <taxon>Dikarya</taxon>
        <taxon>Ascomycota</taxon>
        <taxon>Pezizomycotina</taxon>
        <taxon>Lecanoromycetes</taxon>
        <taxon>OSLEUM clade</taxon>
        <taxon>Lecanoromycetidae</taxon>
        <taxon>Lecanorales</taxon>
        <taxon>Lecanorineae</taxon>
        <taxon>Parmeliaceae</taxon>
        <taxon>Alectoria</taxon>
    </lineage>
</organism>
<dbReference type="EMBL" id="CAJPDR010000262">
    <property type="protein sequence ID" value="CAF9929130.1"/>
    <property type="molecule type" value="Genomic_DNA"/>
</dbReference>
<reference evidence="1" key="1">
    <citation type="submission" date="2021-03" db="EMBL/GenBank/DDBJ databases">
        <authorList>
            <person name="Tagirdzhanova G."/>
        </authorList>
    </citation>
    <scope>NUCLEOTIDE SEQUENCE</scope>
</reference>
<evidence type="ECO:0000313" key="2">
    <source>
        <dbReference type="Proteomes" id="UP000664203"/>
    </source>
</evidence>